<proteinExistence type="predicted"/>
<keyword evidence="3" id="KW-1185">Reference proteome</keyword>
<evidence type="ECO:0000256" key="1">
    <source>
        <dbReference type="SAM" id="Phobius"/>
    </source>
</evidence>
<accession>A0ABQ3VBB8</accession>
<keyword evidence="1" id="KW-1133">Transmembrane helix</keyword>
<feature type="transmembrane region" description="Helical" evidence="1">
    <location>
        <begin position="6"/>
        <end position="27"/>
    </location>
</feature>
<organism evidence="2 3">
    <name type="scientific">Dictyobacter formicarum</name>
    <dbReference type="NCBI Taxonomy" id="2778368"/>
    <lineage>
        <taxon>Bacteria</taxon>
        <taxon>Bacillati</taxon>
        <taxon>Chloroflexota</taxon>
        <taxon>Ktedonobacteria</taxon>
        <taxon>Ktedonobacterales</taxon>
        <taxon>Dictyobacteraceae</taxon>
        <taxon>Dictyobacter</taxon>
    </lineage>
</organism>
<protein>
    <submittedName>
        <fullName evidence="2">Uncharacterized protein</fullName>
    </submittedName>
</protein>
<evidence type="ECO:0000313" key="2">
    <source>
        <dbReference type="EMBL" id="GHO83450.1"/>
    </source>
</evidence>
<dbReference type="EMBL" id="BNJJ01000003">
    <property type="protein sequence ID" value="GHO83450.1"/>
    <property type="molecule type" value="Genomic_DNA"/>
</dbReference>
<sequence length="54" mass="6397">MGTYLVTFFSFLIVLFGAVFVHLWLGLHRERKYGHRYGRQNKPGLPQLDDIIFK</sequence>
<reference evidence="2 3" key="1">
    <citation type="journal article" date="2021" name="Int. J. Syst. Evol. Microbiol.">
        <title>Reticulibacter mediterranei gen. nov., sp. nov., within the new family Reticulibacteraceae fam. nov., and Ktedonospora formicarum gen. nov., sp. nov., Ktedonobacter robiniae sp. nov., Dictyobacter formicarum sp. nov. and Dictyobacter arantiisoli sp. nov., belonging to the class Ktedonobacteria.</title>
        <authorList>
            <person name="Yabe S."/>
            <person name="Zheng Y."/>
            <person name="Wang C.M."/>
            <person name="Sakai Y."/>
            <person name="Abe K."/>
            <person name="Yokota A."/>
            <person name="Donadio S."/>
            <person name="Cavaletti L."/>
            <person name="Monciardini P."/>
        </authorList>
    </citation>
    <scope>NUCLEOTIDE SEQUENCE [LARGE SCALE GENOMIC DNA]</scope>
    <source>
        <strain evidence="2 3">SOSP1-9</strain>
    </source>
</reference>
<keyword evidence="1" id="KW-0812">Transmembrane</keyword>
<dbReference type="Proteomes" id="UP000635565">
    <property type="component" value="Unassembled WGS sequence"/>
</dbReference>
<keyword evidence="1" id="KW-0472">Membrane</keyword>
<evidence type="ECO:0000313" key="3">
    <source>
        <dbReference type="Proteomes" id="UP000635565"/>
    </source>
</evidence>
<name>A0ABQ3VBB8_9CHLR</name>
<comment type="caution">
    <text evidence="2">The sequence shown here is derived from an EMBL/GenBank/DDBJ whole genome shotgun (WGS) entry which is preliminary data.</text>
</comment>
<gene>
    <name evidence="2" type="ORF">KSZ_14560</name>
</gene>